<comment type="caution">
    <text evidence="9">The sequence shown here is derived from an EMBL/GenBank/DDBJ whole genome shotgun (WGS) entry which is preliminary data.</text>
</comment>
<dbReference type="InterPro" id="IPR023769">
    <property type="entry name" value="NO_SlmA"/>
</dbReference>
<feature type="compositionally biased region" description="Basic and acidic residues" evidence="7">
    <location>
        <begin position="216"/>
        <end position="244"/>
    </location>
</feature>
<dbReference type="Gene3D" id="1.10.357.10">
    <property type="entry name" value="Tetracycline Repressor, domain 2"/>
    <property type="match status" value="1"/>
</dbReference>
<gene>
    <name evidence="9" type="ORF">C4K68_08820</name>
</gene>
<proteinExistence type="inferred from homology"/>
<evidence type="ECO:0000256" key="2">
    <source>
        <dbReference type="ARBA" id="ARBA00022618"/>
    </source>
</evidence>
<keyword evidence="4 6" id="KW-0238">DNA-binding</keyword>
<evidence type="ECO:0000256" key="1">
    <source>
        <dbReference type="ARBA" id="ARBA00022490"/>
    </source>
</evidence>
<dbReference type="NCBIfam" id="NF007015">
    <property type="entry name" value="PRK09480.1"/>
    <property type="match status" value="1"/>
</dbReference>
<reference evidence="9 10" key="1">
    <citation type="submission" date="2018-02" db="EMBL/GenBank/DDBJ databases">
        <title>novel marine gammaproteobacteria from coastal saline agro ecosystem.</title>
        <authorList>
            <person name="Krishnan R."/>
            <person name="Ramesh Kumar N."/>
        </authorList>
    </citation>
    <scope>NUCLEOTIDE SEQUENCE [LARGE SCALE GENOMIC DNA]</scope>
    <source>
        <strain evidence="9 10">228</strain>
    </source>
</reference>
<dbReference type="HAMAP" id="MF_01839">
    <property type="entry name" value="NO_factor_SlmA"/>
    <property type="match status" value="1"/>
</dbReference>
<dbReference type="OrthoDB" id="9179041at2"/>
<keyword evidence="2" id="KW-0132">Cell division</keyword>
<accession>A0A2S5KSC5</accession>
<dbReference type="PANTHER" id="PTHR30055">
    <property type="entry name" value="HTH-TYPE TRANSCRIPTIONAL REGULATOR RUTR"/>
    <property type="match status" value="1"/>
</dbReference>
<keyword evidence="1" id="KW-0963">Cytoplasm</keyword>
<dbReference type="Proteomes" id="UP000238196">
    <property type="component" value="Unassembled WGS sequence"/>
</dbReference>
<dbReference type="SUPFAM" id="SSF48498">
    <property type="entry name" value="Tetracyclin repressor-like, C-terminal domain"/>
    <property type="match status" value="1"/>
</dbReference>
<evidence type="ECO:0000256" key="3">
    <source>
        <dbReference type="ARBA" id="ARBA00023054"/>
    </source>
</evidence>
<dbReference type="PANTHER" id="PTHR30055:SF183">
    <property type="entry name" value="NUCLEOID OCCLUSION FACTOR SLMA"/>
    <property type="match status" value="1"/>
</dbReference>
<dbReference type="SUPFAM" id="SSF46689">
    <property type="entry name" value="Homeodomain-like"/>
    <property type="match status" value="1"/>
</dbReference>
<dbReference type="InterPro" id="IPR050109">
    <property type="entry name" value="HTH-type_TetR-like_transc_reg"/>
</dbReference>
<evidence type="ECO:0000256" key="6">
    <source>
        <dbReference type="PROSITE-ProRule" id="PRU00335"/>
    </source>
</evidence>
<protein>
    <submittedName>
        <fullName evidence="9">Nucleoid occlusion factor SlmA</fullName>
    </submittedName>
</protein>
<evidence type="ECO:0000313" key="9">
    <source>
        <dbReference type="EMBL" id="PPC77757.1"/>
    </source>
</evidence>
<dbReference type="InterPro" id="IPR001647">
    <property type="entry name" value="HTH_TetR"/>
</dbReference>
<dbReference type="GO" id="GO:0000976">
    <property type="term" value="F:transcription cis-regulatory region binding"/>
    <property type="evidence" value="ECO:0007669"/>
    <property type="project" value="TreeGrafter"/>
</dbReference>
<feature type="region of interest" description="Disordered" evidence="7">
    <location>
        <begin position="204"/>
        <end position="244"/>
    </location>
</feature>
<dbReference type="GO" id="GO:0010974">
    <property type="term" value="P:negative regulation of division septum assembly"/>
    <property type="evidence" value="ECO:0007669"/>
    <property type="project" value="InterPro"/>
</dbReference>
<evidence type="ECO:0000313" key="10">
    <source>
        <dbReference type="Proteomes" id="UP000238196"/>
    </source>
</evidence>
<dbReference type="InterPro" id="IPR054580">
    <property type="entry name" value="SlmA-like_C"/>
</dbReference>
<evidence type="ECO:0000256" key="5">
    <source>
        <dbReference type="ARBA" id="ARBA00023306"/>
    </source>
</evidence>
<feature type="DNA-binding region" description="H-T-H motif" evidence="6">
    <location>
        <begin position="35"/>
        <end position="54"/>
    </location>
</feature>
<evidence type="ECO:0000256" key="7">
    <source>
        <dbReference type="SAM" id="MobiDB-lite"/>
    </source>
</evidence>
<feature type="domain" description="HTH tetR-type" evidence="8">
    <location>
        <begin position="12"/>
        <end position="72"/>
    </location>
</feature>
<dbReference type="GO" id="GO:0051301">
    <property type="term" value="P:cell division"/>
    <property type="evidence" value="ECO:0007669"/>
    <property type="project" value="UniProtKB-KW"/>
</dbReference>
<dbReference type="EMBL" id="PRLP01000026">
    <property type="protein sequence ID" value="PPC77757.1"/>
    <property type="molecule type" value="Genomic_DNA"/>
</dbReference>
<dbReference type="Pfam" id="PF22276">
    <property type="entry name" value="SlmA-like_C"/>
    <property type="match status" value="1"/>
</dbReference>
<dbReference type="PROSITE" id="PS50977">
    <property type="entry name" value="HTH_TETR_2"/>
    <property type="match status" value="1"/>
</dbReference>
<dbReference type="GO" id="GO:0003700">
    <property type="term" value="F:DNA-binding transcription factor activity"/>
    <property type="evidence" value="ECO:0007669"/>
    <property type="project" value="TreeGrafter"/>
</dbReference>
<keyword evidence="5" id="KW-0131">Cell cycle</keyword>
<organism evidence="9 10">
    <name type="scientific">Proteobacteria bacterium 228</name>
    <dbReference type="NCBI Taxonomy" id="2083153"/>
    <lineage>
        <taxon>Bacteria</taxon>
        <taxon>Pseudomonadati</taxon>
        <taxon>Pseudomonadota</taxon>
    </lineage>
</organism>
<evidence type="ECO:0000256" key="4">
    <source>
        <dbReference type="ARBA" id="ARBA00023125"/>
    </source>
</evidence>
<dbReference type="InterPro" id="IPR036271">
    <property type="entry name" value="Tet_transcr_reg_TetR-rel_C_sf"/>
</dbReference>
<dbReference type="InterPro" id="IPR009057">
    <property type="entry name" value="Homeodomain-like_sf"/>
</dbReference>
<keyword evidence="3" id="KW-0175">Coiled coil</keyword>
<dbReference type="Pfam" id="PF00440">
    <property type="entry name" value="TetR_N"/>
    <property type="match status" value="1"/>
</dbReference>
<dbReference type="AlphaFoldDB" id="A0A2S5KSC5"/>
<evidence type="ECO:0000259" key="8">
    <source>
        <dbReference type="PROSITE" id="PS50977"/>
    </source>
</evidence>
<name>A0A2S5KSC5_9PROT</name>
<sequence>MTESLSPKARKGQAKQRILEALARMLEHAPGGRITTAALAQEVGVTEAALYRHFPSKTRMFEGLIDFVEESLFSRINLILEREATAAVRCQQVLTLLLAFAEKNPGLAVLLAGDVLAGEDARLHQRIRQVFDRIETQLRQILREAELREQLRTLKPPSVCANLLMAFAEGRLRQFVRSEFSQPPTEHWPEQWVLLKAPLLRPAPLSKASDATPATEEQHGHDEQHGGDDVSALDEHTAVSEDQL</sequence>